<dbReference type="Pfam" id="PF13411">
    <property type="entry name" value="MerR_1"/>
    <property type="match status" value="1"/>
</dbReference>
<proteinExistence type="predicted"/>
<dbReference type="PRINTS" id="PR00040">
    <property type="entry name" value="HTHMERR"/>
</dbReference>
<dbReference type="GO" id="GO:0003677">
    <property type="term" value="F:DNA binding"/>
    <property type="evidence" value="ECO:0007669"/>
    <property type="project" value="UniProtKB-KW"/>
</dbReference>
<evidence type="ECO:0000259" key="3">
    <source>
        <dbReference type="PROSITE" id="PS50937"/>
    </source>
</evidence>
<evidence type="ECO:0000313" key="4">
    <source>
        <dbReference type="EMBL" id="HIV09208.1"/>
    </source>
</evidence>
<reference evidence="4" key="1">
    <citation type="submission" date="2020-10" db="EMBL/GenBank/DDBJ databases">
        <authorList>
            <person name="Gilroy R."/>
        </authorList>
    </citation>
    <scope>NUCLEOTIDE SEQUENCE</scope>
    <source>
        <strain evidence="4">35461</strain>
    </source>
</reference>
<protein>
    <submittedName>
        <fullName evidence="4">MerR family transcriptional regulator</fullName>
    </submittedName>
</protein>
<keyword evidence="1" id="KW-0238">DNA-binding</keyword>
<evidence type="ECO:0000256" key="1">
    <source>
        <dbReference type="ARBA" id="ARBA00023125"/>
    </source>
</evidence>
<dbReference type="SUPFAM" id="SSF46955">
    <property type="entry name" value="Putative DNA-binding domain"/>
    <property type="match status" value="1"/>
</dbReference>
<dbReference type="PANTHER" id="PTHR30204:SF98">
    <property type="entry name" value="HTH-TYPE TRANSCRIPTIONAL REGULATOR ADHR"/>
    <property type="match status" value="1"/>
</dbReference>
<dbReference type="Proteomes" id="UP000886845">
    <property type="component" value="Unassembled WGS sequence"/>
</dbReference>
<dbReference type="AlphaFoldDB" id="A0A9D1T3D5"/>
<feature type="domain" description="HTH merR-type" evidence="3">
    <location>
        <begin position="1"/>
        <end position="69"/>
    </location>
</feature>
<dbReference type="InterPro" id="IPR000551">
    <property type="entry name" value="MerR-type_HTH_dom"/>
</dbReference>
<dbReference type="EMBL" id="DVOR01000119">
    <property type="protein sequence ID" value="HIV09208.1"/>
    <property type="molecule type" value="Genomic_DNA"/>
</dbReference>
<feature type="coiled-coil region" evidence="2">
    <location>
        <begin position="88"/>
        <end position="122"/>
    </location>
</feature>
<dbReference type="SMART" id="SM00422">
    <property type="entry name" value="HTH_MERR"/>
    <property type="match status" value="1"/>
</dbReference>
<comment type="caution">
    <text evidence="4">The sequence shown here is derived from an EMBL/GenBank/DDBJ whole genome shotgun (WGS) entry which is preliminary data.</text>
</comment>
<organism evidence="4 5">
    <name type="scientific">Candidatus Spyradenecus faecavium</name>
    <dbReference type="NCBI Taxonomy" id="2840947"/>
    <lineage>
        <taxon>Bacteria</taxon>
        <taxon>Pseudomonadati</taxon>
        <taxon>Lentisphaerota</taxon>
        <taxon>Lentisphaeria</taxon>
        <taxon>Lentisphaerales</taxon>
        <taxon>Lentisphaeraceae</taxon>
        <taxon>Lentisphaeraceae incertae sedis</taxon>
        <taxon>Candidatus Spyradenecus</taxon>
    </lineage>
</organism>
<name>A0A9D1T3D5_9BACT</name>
<evidence type="ECO:0000256" key="2">
    <source>
        <dbReference type="SAM" id="Coils"/>
    </source>
</evidence>
<dbReference type="GO" id="GO:0003700">
    <property type="term" value="F:DNA-binding transcription factor activity"/>
    <property type="evidence" value="ECO:0007669"/>
    <property type="project" value="InterPro"/>
</dbReference>
<reference evidence="4" key="2">
    <citation type="journal article" date="2021" name="PeerJ">
        <title>Extensive microbial diversity within the chicken gut microbiome revealed by metagenomics and culture.</title>
        <authorList>
            <person name="Gilroy R."/>
            <person name="Ravi A."/>
            <person name="Getino M."/>
            <person name="Pursley I."/>
            <person name="Horton D.L."/>
            <person name="Alikhan N.F."/>
            <person name="Baker D."/>
            <person name="Gharbi K."/>
            <person name="Hall N."/>
            <person name="Watson M."/>
            <person name="Adriaenssens E.M."/>
            <person name="Foster-Nyarko E."/>
            <person name="Jarju S."/>
            <person name="Secka A."/>
            <person name="Antonio M."/>
            <person name="Oren A."/>
            <person name="Chaudhuri R.R."/>
            <person name="La Ragione R."/>
            <person name="Hildebrand F."/>
            <person name="Pallen M.J."/>
        </authorList>
    </citation>
    <scope>NUCLEOTIDE SEQUENCE</scope>
    <source>
        <strain evidence="4">35461</strain>
    </source>
</reference>
<dbReference type="InterPro" id="IPR009061">
    <property type="entry name" value="DNA-bd_dom_put_sf"/>
</dbReference>
<accession>A0A9D1T3D5</accession>
<dbReference type="CDD" id="cd01109">
    <property type="entry name" value="HTH_YyaN"/>
    <property type="match status" value="1"/>
</dbReference>
<dbReference type="Gene3D" id="1.10.1660.10">
    <property type="match status" value="1"/>
</dbReference>
<sequence>MTIAEVCKRCNVTPDTLRYYERVGLIPHVRRTAGGIRDYAETDVNWVTFIRHMRSAGLPVSALARYVSLFRKGDASLGERKDILVRQRALLAKRLETLRSVLEKLDAKIATYEERCAVWERTHLRNGEGKK</sequence>
<dbReference type="PANTHER" id="PTHR30204">
    <property type="entry name" value="REDOX-CYCLING DRUG-SENSING TRANSCRIPTIONAL ACTIVATOR SOXR"/>
    <property type="match status" value="1"/>
</dbReference>
<dbReference type="InterPro" id="IPR047057">
    <property type="entry name" value="MerR_fam"/>
</dbReference>
<keyword evidence="2" id="KW-0175">Coiled coil</keyword>
<dbReference type="PROSITE" id="PS50937">
    <property type="entry name" value="HTH_MERR_2"/>
    <property type="match status" value="1"/>
</dbReference>
<evidence type="ECO:0000313" key="5">
    <source>
        <dbReference type="Proteomes" id="UP000886845"/>
    </source>
</evidence>
<gene>
    <name evidence="4" type="ORF">IAC79_03750</name>
</gene>